<proteinExistence type="predicted"/>
<feature type="transmembrane region" description="Helical" evidence="6">
    <location>
        <begin position="83"/>
        <end position="111"/>
    </location>
</feature>
<feature type="transmembrane region" description="Helical" evidence="6">
    <location>
        <begin position="163"/>
        <end position="183"/>
    </location>
</feature>
<comment type="subcellular location">
    <subcellularLocation>
        <location evidence="1">Cell membrane</location>
        <topology evidence="1">Multi-pass membrane protein</topology>
    </subcellularLocation>
</comment>
<evidence type="ECO:0000256" key="3">
    <source>
        <dbReference type="ARBA" id="ARBA00022692"/>
    </source>
</evidence>
<evidence type="ECO:0000256" key="6">
    <source>
        <dbReference type="SAM" id="Phobius"/>
    </source>
</evidence>
<feature type="transmembrane region" description="Helical" evidence="6">
    <location>
        <begin position="12"/>
        <end position="33"/>
    </location>
</feature>
<evidence type="ECO:0008006" key="9">
    <source>
        <dbReference type="Google" id="ProtNLM"/>
    </source>
</evidence>
<feature type="transmembrane region" description="Helical" evidence="6">
    <location>
        <begin position="369"/>
        <end position="387"/>
    </location>
</feature>
<feature type="transmembrane region" description="Helical" evidence="6">
    <location>
        <begin position="198"/>
        <end position="218"/>
    </location>
</feature>
<feature type="transmembrane region" description="Helical" evidence="6">
    <location>
        <begin position="287"/>
        <end position="311"/>
    </location>
</feature>
<comment type="caution">
    <text evidence="7">The sequence shown here is derived from an EMBL/GenBank/DDBJ whole genome shotgun (WGS) entry which is preliminary data.</text>
</comment>
<evidence type="ECO:0000256" key="4">
    <source>
        <dbReference type="ARBA" id="ARBA00022989"/>
    </source>
</evidence>
<protein>
    <recommendedName>
        <fullName evidence="9">Amino acid permease</fullName>
    </recommendedName>
</protein>
<dbReference type="PANTHER" id="PTHR42770:SF7">
    <property type="entry name" value="MEMBRANE PROTEIN"/>
    <property type="match status" value="1"/>
</dbReference>
<keyword evidence="3 6" id="KW-0812">Transmembrane</keyword>
<keyword evidence="2" id="KW-1003">Cell membrane</keyword>
<dbReference type="RefSeq" id="WP_095238254.1">
    <property type="nucleotide sequence ID" value="NZ_CP155469.1"/>
</dbReference>
<feature type="transmembrane region" description="Helical" evidence="6">
    <location>
        <begin position="399"/>
        <end position="421"/>
    </location>
</feature>
<feature type="transmembrane region" description="Helical" evidence="6">
    <location>
        <begin position="131"/>
        <end position="151"/>
    </location>
</feature>
<evidence type="ECO:0000313" key="7">
    <source>
        <dbReference type="EMBL" id="PAF27741.1"/>
    </source>
</evidence>
<accession>A0A268S7S3</accession>
<dbReference type="Gene3D" id="1.20.1740.10">
    <property type="entry name" value="Amino acid/polyamine transporter I"/>
    <property type="match status" value="1"/>
</dbReference>
<dbReference type="PIRSF" id="PIRSF006060">
    <property type="entry name" value="AA_transporter"/>
    <property type="match status" value="1"/>
</dbReference>
<keyword evidence="4 6" id="KW-1133">Transmembrane helix</keyword>
<feature type="transmembrane region" description="Helical" evidence="6">
    <location>
        <begin position="39"/>
        <end position="62"/>
    </location>
</feature>
<dbReference type="Pfam" id="PF13520">
    <property type="entry name" value="AA_permease_2"/>
    <property type="match status" value="1"/>
</dbReference>
<dbReference type="EMBL" id="NPBS01000009">
    <property type="protein sequence ID" value="PAF27741.1"/>
    <property type="molecule type" value="Genomic_DNA"/>
</dbReference>
<evidence type="ECO:0000256" key="5">
    <source>
        <dbReference type="ARBA" id="ARBA00023136"/>
    </source>
</evidence>
<evidence type="ECO:0000313" key="8">
    <source>
        <dbReference type="Proteomes" id="UP000216133"/>
    </source>
</evidence>
<keyword evidence="5 6" id="KW-0472">Membrane</keyword>
<sequence>MMNKKGMTTTDFFGLAFGSMIGIGWVISVPQWMASAGSLGAIIALAATILLIIPIGFVYGELTSSLKLSGGEFAYTHYALGKWPAFICGWFLILGYLIILPWVAISVPLLFAYAFPLLNSYPLYTLMGQVVYLPHILLSLAMIFGLSWLNFRGAKLSARFQTIATAMMLVTFLAFLGGGFFLGDPQNAAPLLQTENGHAFSGIILAISSILFFMNGFDTVSKTVDEAEASINYKNLGKVTIGTILLGGVLYMVIVLASAFLMPASEMGEMGALPLIHALEARSGSTLLPLIVVFGVLLGVITTFNGFLLAGSRLIQSFAARGFIPKGFAAEHTRYKTPYKTVWAMAAFSIVGTFFGSGALLPLVIMGGIAFLIAWFCMACAAVNIRLKQPHLQKPYKMPGGIYMAYAATLFSAILLAAMLIPGTPISMGMTEYVLFFIWLAAGAILYVCYTRRSVPNKVEITQLEDKGVHQA</sequence>
<organism evidence="7 8">
    <name type="scientific">Shouchella clausii</name>
    <name type="common">Alkalihalobacillus clausii</name>
    <dbReference type="NCBI Taxonomy" id="79880"/>
    <lineage>
        <taxon>Bacteria</taxon>
        <taxon>Bacillati</taxon>
        <taxon>Bacillota</taxon>
        <taxon>Bacilli</taxon>
        <taxon>Bacillales</taxon>
        <taxon>Bacillaceae</taxon>
        <taxon>Shouchella</taxon>
    </lineage>
</organism>
<reference evidence="7 8" key="1">
    <citation type="submission" date="2017-07" db="EMBL/GenBank/DDBJ databases">
        <title>Isolation and whole genome analysis of endospore-forming bacteria from heroin.</title>
        <authorList>
            <person name="Kalinowski J."/>
            <person name="Ahrens B."/>
            <person name="Al-Dilaimi A."/>
            <person name="Winkler A."/>
            <person name="Wibberg D."/>
            <person name="Schleenbecker U."/>
            <person name="Ruckert C."/>
            <person name="Wolfel R."/>
            <person name="Grass G."/>
        </authorList>
    </citation>
    <scope>NUCLEOTIDE SEQUENCE [LARGE SCALE GENOMIC DNA]</scope>
    <source>
        <strain evidence="7 8">7523-2</strain>
    </source>
</reference>
<dbReference type="PANTHER" id="PTHR42770">
    <property type="entry name" value="AMINO ACID TRANSPORTER-RELATED"/>
    <property type="match status" value="1"/>
</dbReference>
<dbReference type="InterPro" id="IPR002293">
    <property type="entry name" value="AA/rel_permease1"/>
</dbReference>
<dbReference type="InterPro" id="IPR050367">
    <property type="entry name" value="APC_superfamily"/>
</dbReference>
<feature type="transmembrane region" description="Helical" evidence="6">
    <location>
        <begin position="239"/>
        <end position="261"/>
    </location>
</feature>
<dbReference type="AlphaFoldDB" id="A0A268S7S3"/>
<evidence type="ECO:0000256" key="1">
    <source>
        <dbReference type="ARBA" id="ARBA00004651"/>
    </source>
</evidence>
<gene>
    <name evidence="7" type="ORF">CHH61_01815</name>
</gene>
<feature type="transmembrane region" description="Helical" evidence="6">
    <location>
        <begin position="342"/>
        <end position="363"/>
    </location>
</feature>
<feature type="transmembrane region" description="Helical" evidence="6">
    <location>
        <begin position="433"/>
        <end position="450"/>
    </location>
</feature>
<evidence type="ECO:0000256" key="2">
    <source>
        <dbReference type="ARBA" id="ARBA00022475"/>
    </source>
</evidence>
<name>A0A268S7S3_SHOCL</name>
<dbReference type="GO" id="GO:0022857">
    <property type="term" value="F:transmembrane transporter activity"/>
    <property type="evidence" value="ECO:0007669"/>
    <property type="project" value="InterPro"/>
</dbReference>
<dbReference type="GO" id="GO:0005886">
    <property type="term" value="C:plasma membrane"/>
    <property type="evidence" value="ECO:0007669"/>
    <property type="project" value="UniProtKB-SubCell"/>
</dbReference>
<dbReference type="Proteomes" id="UP000216133">
    <property type="component" value="Unassembled WGS sequence"/>
</dbReference>